<protein>
    <recommendedName>
        <fullName evidence="3">Fimbrial-type adhesion domain-containing protein</fullName>
    </recommendedName>
</protein>
<sequence length="168" mass="17407">MLVAFGLPLASLQAAHAADDSGTVHFNGKVLANTCTLVANQINVDMGSVLAKDFKTAGTSGPNHDVPIQLTGCGSETTGATVTFKGTGDDVKPDYLKVGTGAADDATGIGIELLDKNNTEVALNQPSIDYGLKEGNNDLLFKARYISTAANVTAGNANSEAQFDIQYR</sequence>
<dbReference type="InterPro" id="IPR036937">
    <property type="entry name" value="Adhesion_dom_fimbrial_sf"/>
</dbReference>
<dbReference type="Proteomes" id="UP000056453">
    <property type="component" value="Unassembled WGS sequence"/>
</dbReference>
<feature type="signal peptide" evidence="2">
    <location>
        <begin position="1"/>
        <end position="17"/>
    </location>
</feature>
<dbReference type="GO" id="GO:0043709">
    <property type="term" value="P:cell adhesion involved in single-species biofilm formation"/>
    <property type="evidence" value="ECO:0007669"/>
    <property type="project" value="TreeGrafter"/>
</dbReference>
<feature type="chain" id="PRO_5043789282" description="Fimbrial-type adhesion domain-containing protein" evidence="2">
    <location>
        <begin position="18"/>
        <end position="168"/>
    </location>
</feature>
<evidence type="ECO:0000313" key="4">
    <source>
        <dbReference type="EMBL" id="KVP89369.1"/>
    </source>
</evidence>
<dbReference type="AlphaFoldDB" id="A0AAW3MQA3"/>
<reference evidence="4 5" key="1">
    <citation type="submission" date="2015-11" db="EMBL/GenBank/DDBJ databases">
        <title>Expanding the genomic diversity of Burkholderia species for the development of highly accurate diagnostics.</title>
        <authorList>
            <person name="Sahl J."/>
            <person name="Keim P."/>
            <person name="Wagner D."/>
        </authorList>
    </citation>
    <scope>NUCLEOTIDE SEQUENCE [LARGE SCALE GENOMIC DNA]</scope>
    <source>
        <strain evidence="4 5">MSMB1808WGS</strain>
    </source>
</reference>
<name>A0AAW3MQA3_9BURK</name>
<dbReference type="InterPro" id="IPR050263">
    <property type="entry name" value="Bact_Fimbrial_Adh_Pro"/>
</dbReference>
<keyword evidence="5" id="KW-1185">Reference proteome</keyword>
<proteinExistence type="predicted"/>
<dbReference type="PANTHER" id="PTHR33420:SF3">
    <property type="entry name" value="FIMBRIAL SUBUNIT ELFA"/>
    <property type="match status" value="1"/>
</dbReference>
<dbReference type="InterPro" id="IPR008966">
    <property type="entry name" value="Adhesion_dom_sf"/>
</dbReference>
<dbReference type="SUPFAM" id="SSF49401">
    <property type="entry name" value="Bacterial adhesins"/>
    <property type="match status" value="1"/>
</dbReference>
<evidence type="ECO:0000313" key="5">
    <source>
        <dbReference type="Proteomes" id="UP000056453"/>
    </source>
</evidence>
<evidence type="ECO:0000259" key="3">
    <source>
        <dbReference type="Pfam" id="PF00419"/>
    </source>
</evidence>
<keyword evidence="1 2" id="KW-0732">Signal</keyword>
<comment type="caution">
    <text evidence="4">The sequence shown here is derived from an EMBL/GenBank/DDBJ whole genome shotgun (WGS) entry which is preliminary data.</text>
</comment>
<organism evidence="4 5">
    <name type="scientific">Burkholderia ubonensis</name>
    <dbReference type="NCBI Taxonomy" id="101571"/>
    <lineage>
        <taxon>Bacteria</taxon>
        <taxon>Pseudomonadati</taxon>
        <taxon>Pseudomonadota</taxon>
        <taxon>Betaproteobacteria</taxon>
        <taxon>Burkholderiales</taxon>
        <taxon>Burkholderiaceae</taxon>
        <taxon>Burkholderia</taxon>
        <taxon>Burkholderia cepacia complex</taxon>
    </lineage>
</organism>
<evidence type="ECO:0000256" key="1">
    <source>
        <dbReference type="ARBA" id="ARBA00022729"/>
    </source>
</evidence>
<evidence type="ECO:0000256" key="2">
    <source>
        <dbReference type="SAM" id="SignalP"/>
    </source>
</evidence>
<dbReference type="Gene3D" id="2.60.40.1090">
    <property type="entry name" value="Fimbrial-type adhesion domain"/>
    <property type="match status" value="1"/>
</dbReference>
<accession>A0AAW3MQA3</accession>
<gene>
    <name evidence="4" type="ORF">WJ96_20475</name>
</gene>
<dbReference type="EMBL" id="LPBJ01000095">
    <property type="protein sequence ID" value="KVP89369.1"/>
    <property type="molecule type" value="Genomic_DNA"/>
</dbReference>
<dbReference type="PANTHER" id="PTHR33420">
    <property type="entry name" value="FIMBRIAL SUBUNIT ELFA-RELATED"/>
    <property type="match status" value="1"/>
</dbReference>
<dbReference type="Pfam" id="PF00419">
    <property type="entry name" value="Fimbrial"/>
    <property type="match status" value="1"/>
</dbReference>
<dbReference type="GO" id="GO:0009289">
    <property type="term" value="C:pilus"/>
    <property type="evidence" value="ECO:0007669"/>
    <property type="project" value="InterPro"/>
</dbReference>
<feature type="domain" description="Fimbrial-type adhesion" evidence="3">
    <location>
        <begin position="25"/>
        <end position="167"/>
    </location>
</feature>
<dbReference type="InterPro" id="IPR000259">
    <property type="entry name" value="Adhesion_dom_fimbrial"/>
</dbReference>